<dbReference type="InterPro" id="IPR050072">
    <property type="entry name" value="Peptidase_M20A"/>
</dbReference>
<keyword evidence="10" id="KW-0170">Cobalt</keyword>
<dbReference type="STRING" id="575594.HMPREF0501_01577"/>
<dbReference type="Pfam" id="PF01546">
    <property type="entry name" value="Peptidase_M20"/>
    <property type="match status" value="1"/>
</dbReference>
<evidence type="ECO:0000256" key="4">
    <source>
        <dbReference type="ARBA" id="ARBA00022605"/>
    </source>
</evidence>
<dbReference type="GO" id="GO:0046872">
    <property type="term" value="F:metal ion binding"/>
    <property type="evidence" value="ECO:0007669"/>
    <property type="project" value="UniProtKB-KW"/>
</dbReference>
<dbReference type="RefSeq" id="WP_006917518.1">
    <property type="nucleotide sequence ID" value="NZ_GG698807.1"/>
</dbReference>
<keyword evidence="6 12" id="KW-0378">Hydrolase</keyword>
<dbReference type="PANTHER" id="PTHR43808:SF8">
    <property type="entry name" value="PEPTIDASE M20 DIMERISATION DOMAIN-CONTAINING PROTEIN"/>
    <property type="match status" value="1"/>
</dbReference>
<evidence type="ECO:0000256" key="6">
    <source>
        <dbReference type="ARBA" id="ARBA00022801"/>
    </source>
</evidence>
<name>C7XXU2_9LACO</name>
<gene>
    <name evidence="12" type="ORF">HMPREF0501_01577</name>
</gene>
<dbReference type="OrthoDB" id="9792335at2"/>
<keyword evidence="13" id="KW-1185">Reference proteome</keyword>
<dbReference type="CDD" id="cd08659">
    <property type="entry name" value="M20_ArgE_DapE-like"/>
    <property type="match status" value="1"/>
</dbReference>
<evidence type="ECO:0000256" key="9">
    <source>
        <dbReference type="ARBA" id="ARBA00023154"/>
    </source>
</evidence>
<evidence type="ECO:0000256" key="1">
    <source>
        <dbReference type="ARBA" id="ARBA00001941"/>
    </source>
</evidence>
<evidence type="ECO:0000256" key="5">
    <source>
        <dbReference type="ARBA" id="ARBA00022723"/>
    </source>
</evidence>
<evidence type="ECO:0000256" key="2">
    <source>
        <dbReference type="ARBA" id="ARBA00001947"/>
    </source>
</evidence>
<evidence type="ECO:0000313" key="13">
    <source>
        <dbReference type="Proteomes" id="UP000003987"/>
    </source>
</evidence>
<comment type="cofactor">
    <cofactor evidence="2">
        <name>Zn(2+)</name>
        <dbReference type="ChEBI" id="CHEBI:29105"/>
    </cofactor>
</comment>
<dbReference type="EMBL" id="GG698807">
    <property type="protein sequence ID" value="EEU29570.1"/>
    <property type="molecule type" value="Genomic_DNA"/>
</dbReference>
<dbReference type="EC" id="3.4.-.-" evidence="12"/>
<dbReference type="GO" id="GO:0019877">
    <property type="term" value="P:diaminopimelate biosynthetic process"/>
    <property type="evidence" value="ECO:0007669"/>
    <property type="project" value="UniProtKB-KW"/>
</dbReference>
<evidence type="ECO:0000256" key="3">
    <source>
        <dbReference type="ARBA" id="ARBA00006247"/>
    </source>
</evidence>
<dbReference type="InterPro" id="IPR036264">
    <property type="entry name" value="Bact_exopeptidase_dim_dom"/>
</dbReference>
<keyword evidence="4" id="KW-0028">Amino-acid biosynthesis</keyword>
<dbReference type="GO" id="GO:0009085">
    <property type="term" value="P:lysine biosynthetic process"/>
    <property type="evidence" value="ECO:0007669"/>
    <property type="project" value="UniProtKB-KW"/>
</dbReference>
<dbReference type="HOGENOM" id="CLU_021802_2_2_9"/>
<keyword evidence="9" id="KW-0457">Lysine biosynthesis</keyword>
<dbReference type="SUPFAM" id="SSF55031">
    <property type="entry name" value="Bacterial exopeptidase dimerisation domain"/>
    <property type="match status" value="1"/>
</dbReference>
<dbReference type="NCBIfam" id="NF006365">
    <property type="entry name" value="PRK08588.1"/>
    <property type="match status" value="1"/>
</dbReference>
<dbReference type="GO" id="GO:0016787">
    <property type="term" value="F:hydrolase activity"/>
    <property type="evidence" value="ECO:0007669"/>
    <property type="project" value="UniProtKB-KW"/>
</dbReference>
<dbReference type="SUPFAM" id="SSF53187">
    <property type="entry name" value="Zn-dependent exopeptidases"/>
    <property type="match status" value="1"/>
</dbReference>
<evidence type="ECO:0000256" key="8">
    <source>
        <dbReference type="ARBA" id="ARBA00022915"/>
    </source>
</evidence>
<protein>
    <submittedName>
        <fullName evidence="12">Peptidase, ArgE/DapE family</fullName>
        <ecNumber evidence="12">3.4.-.-</ecNumber>
    </submittedName>
</protein>
<dbReference type="InterPro" id="IPR010182">
    <property type="entry name" value="ArgE/DapE"/>
</dbReference>
<dbReference type="Pfam" id="PF07687">
    <property type="entry name" value="M20_dimer"/>
    <property type="match status" value="1"/>
</dbReference>
<dbReference type="PANTHER" id="PTHR43808">
    <property type="entry name" value="ACETYLORNITHINE DEACETYLASE"/>
    <property type="match status" value="1"/>
</dbReference>
<organism evidence="12 13">
    <name type="scientific">Limosilactobacillus coleohominis 101-4-CHN</name>
    <dbReference type="NCBI Taxonomy" id="575594"/>
    <lineage>
        <taxon>Bacteria</taxon>
        <taxon>Bacillati</taxon>
        <taxon>Bacillota</taxon>
        <taxon>Bacilli</taxon>
        <taxon>Lactobacillales</taxon>
        <taxon>Lactobacillaceae</taxon>
        <taxon>Limosilactobacillus</taxon>
    </lineage>
</organism>
<accession>C7XXU2</accession>
<keyword evidence="5" id="KW-0479">Metal-binding</keyword>
<evidence type="ECO:0000256" key="10">
    <source>
        <dbReference type="ARBA" id="ARBA00023285"/>
    </source>
</evidence>
<dbReference type="Proteomes" id="UP000003987">
    <property type="component" value="Unassembled WGS sequence"/>
</dbReference>
<dbReference type="AlphaFoldDB" id="C7XXU2"/>
<comment type="cofactor">
    <cofactor evidence="1">
        <name>Co(2+)</name>
        <dbReference type="ChEBI" id="CHEBI:48828"/>
    </cofactor>
</comment>
<dbReference type="InterPro" id="IPR002933">
    <property type="entry name" value="Peptidase_M20"/>
</dbReference>
<comment type="similarity">
    <text evidence="3">Belongs to the peptidase M20A family.</text>
</comment>
<sequence>MEKDEQVRVLEDLIKINSVNGNEEEVAKYLQQLFDRHGIKAKIDLFGDHRANLIADFGSGDDVFGVTGHMDTVATGDENKWQHGPFTPVRDGDRLYGRGSADMKSGLAAEAIALIELHDTDALPAGHVRFIATAGEEYGTPGANRLEAAGVAKDLVGLLVGEPTSGNVVYAHSGSMNYRVSSTGKSVHSSQPENGVNAIDALVDFCVKERDLFNDAPVDPYLGTVKHSVTVINGGDQVNTIPDAAALKGNIRPTKTFNNDQVIERLNRAISEVNQEGKGQLSLELIHNFRPVASDPSGKFVQRALQATQRAYQAVSNHSTPELKTINGATDASVFVKHNQELPVIVLGADDWNIAHQINEYTTISSYLATIKAYREIIQHYFD</sequence>
<feature type="domain" description="Peptidase M20 dimerisation" evidence="11">
    <location>
        <begin position="170"/>
        <end position="276"/>
    </location>
</feature>
<reference evidence="12 13" key="1">
    <citation type="submission" date="2009-06" db="EMBL/GenBank/DDBJ databases">
        <title>The Genome Sequence of Lactobacillus coleohominis strain 101-4-CHN.</title>
        <authorList>
            <consortium name="The Broad Institute Genome Sequencing Platform"/>
            <person name="Ward D."/>
            <person name="Young S.K."/>
            <person name="Zeng Q."/>
            <person name="Koehrsen M."/>
            <person name="Alvarado L."/>
            <person name="Berlin A."/>
            <person name="Borenstein D."/>
            <person name="Chen Z."/>
            <person name="Engels R."/>
            <person name="Freedman E."/>
            <person name="Gellesch M."/>
            <person name="Goldberg J."/>
            <person name="Griggs A."/>
            <person name="Gujja S."/>
            <person name="Heiman D."/>
            <person name="Hepburn T."/>
            <person name="Howarth C."/>
            <person name="Jen D."/>
            <person name="Larson L."/>
            <person name="Lewis B."/>
            <person name="Mehta T."/>
            <person name="Park D."/>
            <person name="Pearson M."/>
            <person name="Roberts A."/>
            <person name="Saif S."/>
            <person name="Shea T."/>
            <person name="Shenoy N."/>
            <person name="Sisk P."/>
            <person name="Stolte C."/>
            <person name="Sykes S."/>
            <person name="Walk T."/>
            <person name="White J."/>
            <person name="Yandava C."/>
            <person name="Liu Y."/>
            <person name="Xu Q."/>
            <person name="Lander E."/>
            <person name="Nusbaum C."/>
            <person name="Galagan J."/>
            <person name="Birren B."/>
        </authorList>
    </citation>
    <scope>NUCLEOTIDE SEQUENCE [LARGE SCALE GENOMIC DNA]</scope>
    <source>
        <strain evidence="12 13">101-4-CHN</strain>
    </source>
</reference>
<evidence type="ECO:0000256" key="7">
    <source>
        <dbReference type="ARBA" id="ARBA00022833"/>
    </source>
</evidence>
<keyword evidence="7" id="KW-0862">Zinc</keyword>
<evidence type="ECO:0000259" key="11">
    <source>
        <dbReference type="Pfam" id="PF07687"/>
    </source>
</evidence>
<dbReference type="Gene3D" id="3.30.70.360">
    <property type="match status" value="1"/>
</dbReference>
<dbReference type="eggNOG" id="COG0624">
    <property type="taxonomic scope" value="Bacteria"/>
</dbReference>
<evidence type="ECO:0000313" key="12">
    <source>
        <dbReference type="EMBL" id="EEU29570.1"/>
    </source>
</evidence>
<dbReference type="Gene3D" id="3.40.630.10">
    <property type="entry name" value="Zn peptidases"/>
    <property type="match status" value="1"/>
</dbReference>
<proteinExistence type="inferred from homology"/>
<keyword evidence="8" id="KW-0220">Diaminopimelate biosynthesis</keyword>
<dbReference type="NCBIfam" id="TIGR01910">
    <property type="entry name" value="DapE-ArgE"/>
    <property type="match status" value="1"/>
</dbReference>
<dbReference type="InterPro" id="IPR011650">
    <property type="entry name" value="Peptidase_M20_dimer"/>
</dbReference>